<name>A0A0A9CQ41_ARUDO</name>
<dbReference type="AlphaFoldDB" id="A0A0A9CQ41"/>
<evidence type="ECO:0000313" key="3">
    <source>
        <dbReference type="EMBL" id="JAD75520.1"/>
    </source>
</evidence>
<reference evidence="3" key="2">
    <citation type="journal article" date="2015" name="Data Brief">
        <title>Shoot transcriptome of the giant reed, Arundo donax.</title>
        <authorList>
            <person name="Barrero R.A."/>
            <person name="Guerrero F.D."/>
            <person name="Moolhuijzen P."/>
            <person name="Goolsby J.A."/>
            <person name="Tidwell J."/>
            <person name="Bellgard S.E."/>
            <person name="Bellgard M.I."/>
        </authorList>
    </citation>
    <scope>NUCLEOTIDE SEQUENCE</scope>
    <source>
        <tissue evidence="3">Shoot tissue taken approximately 20 cm above the soil surface</tissue>
    </source>
</reference>
<evidence type="ECO:0000256" key="2">
    <source>
        <dbReference type="SAM" id="Phobius"/>
    </source>
</evidence>
<keyword evidence="2" id="KW-0812">Transmembrane</keyword>
<protein>
    <submittedName>
        <fullName evidence="3">Uncharacterized protein</fullName>
    </submittedName>
</protein>
<keyword evidence="2" id="KW-0472">Membrane</keyword>
<evidence type="ECO:0000256" key="1">
    <source>
        <dbReference type="SAM" id="MobiDB-lite"/>
    </source>
</evidence>
<feature type="transmembrane region" description="Helical" evidence="2">
    <location>
        <begin position="118"/>
        <end position="141"/>
    </location>
</feature>
<feature type="region of interest" description="Disordered" evidence="1">
    <location>
        <begin position="10"/>
        <end position="40"/>
    </location>
</feature>
<keyword evidence="2" id="KW-1133">Transmembrane helix</keyword>
<reference evidence="3" key="1">
    <citation type="submission" date="2014-09" db="EMBL/GenBank/DDBJ databases">
        <authorList>
            <person name="Magalhaes I.L.F."/>
            <person name="Oliveira U."/>
            <person name="Santos F.R."/>
            <person name="Vidigal T.H.D.A."/>
            <person name="Brescovit A.D."/>
            <person name="Santos A.J."/>
        </authorList>
    </citation>
    <scope>NUCLEOTIDE SEQUENCE</scope>
    <source>
        <tissue evidence="3">Shoot tissue taken approximately 20 cm above the soil surface</tissue>
    </source>
</reference>
<sequence length="184" mass="20404">MCRAIHHPLARSPDRKPVSTQLPISPTPQCSTPPPHPSSRLRERRAAASNIGMMDGTYFVGRNETLALTNTTLQLSLSMVKGVRDPHPVPFGFPIWWCSCSCSFLSTLGLIRRVFLESVGCAMLLCLFQLGFCAILSNGGFMSTRASLLDDDHPSPEERQPTCMFRTHQPMFRSAFPIHNTALC</sequence>
<proteinExistence type="predicted"/>
<dbReference type="EMBL" id="GBRH01222375">
    <property type="protein sequence ID" value="JAD75520.1"/>
    <property type="molecule type" value="Transcribed_RNA"/>
</dbReference>
<accession>A0A0A9CQ41</accession>
<organism evidence="3">
    <name type="scientific">Arundo donax</name>
    <name type="common">Giant reed</name>
    <name type="synonym">Donax arundinaceus</name>
    <dbReference type="NCBI Taxonomy" id="35708"/>
    <lineage>
        <taxon>Eukaryota</taxon>
        <taxon>Viridiplantae</taxon>
        <taxon>Streptophyta</taxon>
        <taxon>Embryophyta</taxon>
        <taxon>Tracheophyta</taxon>
        <taxon>Spermatophyta</taxon>
        <taxon>Magnoliopsida</taxon>
        <taxon>Liliopsida</taxon>
        <taxon>Poales</taxon>
        <taxon>Poaceae</taxon>
        <taxon>PACMAD clade</taxon>
        <taxon>Arundinoideae</taxon>
        <taxon>Arundineae</taxon>
        <taxon>Arundo</taxon>
    </lineage>
</organism>